<dbReference type="eggNOG" id="ENOG502Z8GQ">
    <property type="taxonomic scope" value="Bacteria"/>
</dbReference>
<accession>D6U793</accession>
<evidence type="ECO:0000313" key="2">
    <source>
        <dbReference type="Proteomes" id="UP000004508"/>
    </source>
</evidence>
<dbReference type="AlphaFoldDB" id="D6U793"/>
<protein>
    <recommendedName>
        <fullName evidence="3">DUF1963 domain-containing protein</fullName>
    </recommendedName>
</protein>
<dbReference type="OrthoDB" id="1273554at2"/>
<organism evidence="1 2">
    <name type="scientific">Ktedonobacter racemifer DSM 44963</name>
    <dbReference type="NCBI Taxonomy" id="485913"/>
    <lineage>
        <taxon>Bacteria</taxon>
        <taxon>Bacillati</taxon>
        <taxon>Chloroflexota</taxon>
        <taxon>Ktedonobacteria</taxon>
        <taxon>Ktedonobacterales</taxon>
        <taxon>Ktedonobacteraceae</taxon>
        <taxon>Ktedonobacter</taxon>
    </lineage>
</organism>
<gene>
    <name evidence="1" type="ORF">Krac_0253</name>
</gene>
<name>D6U793_KTERA</name>
<evidence type="ECO:0008006" key="3">
    <source>
        <dbReference type="Google" id="ProtNLM"/>
    </source>
</evidence>
<proteinExistence type="predicted"/>
<dbReference type="InParanoid" id="D6U793"/>
<dbReference type="EMBL" id="ADVG01000005">
    <property type="protein sequence ID" value="EFH79754.1"/>
    <property type="molecule type" value="Genomic_DNA"/>
</dbReference>
<reference evidence="1 2" key="1">
    <citation type="journal article" date="2011" name="Stand. Genomic Sci.">
        <title>Non-contiguous finished genome sequence and contextual data of the filamentous soil bacterium Ktedonobacter racemifer type strain (SOSP1-21).</title>
        <authorList>
            <person name="Chang Y.J."/>
            <person name="Land M."/>
            <person name="Hauser L."/>
            <person name="Chertkov O."/>
            <person name="Del Rio T.G."/>
            <person name="Nolan M."/>
            <person name="Copeland A."/>
            <person name="Tice H."/>
            <person name="Cheng J.F."/>
            <person name="Lucas S."/>
            <person name="Han C."/>
            <person name="Goodwin L."/>
            <person name="Pitluck S."/>
            <person name="Ivanova N."/>
            <person name="Ovchinikova G."/>
            <person name="Pati A."/>
            <person name="Chen A."/>
            <person name="Palaniappan K."/>
            <person name="Mavromatis K."/>
            <person name="Liolios K."/>
            <person name="Brettin T."/>
            <person name="Fiebig A."/>
            <person name="Rohde M."/>
            <person name="Abt B."/>
            <person name="Goker M."/>
            <person name="Detter J.C."/>
            <person name="Woyke T."/>
            <person name="Bristow J."/>
            <person name="Eisen J.A."/>
            <person name="Markowitz V."/>
            <person name="Hugenholtz P."/>
            <person name="Kyrpides N.C."/>
            <person name="Klenk H.P."/>
            <person name="Lapidus A."/>
        </authorList>
    </citation>
    <scope>NUCLEOTIDE SEQUENCE [LARGE SCALE GENOMIC DNA]</scope>
    <source>
        <strain evidence="2">DSM 44963</strain>
    </source>
</reference>
<dbReference type="Gene3D" id="2.30.320.10">
    <property type="entry name" value="YwqG-like"/>
    <property type="match status" value="1"/>
</dbReference>
<dbReference type="Proteomes" id="UP000004508">
    <property type="component" value="Unassembled WGS sequence"/>
</dbReference>
<keyword evidence="2" id="KW-1185">Reference proteome</keyword>
<evidence type="ECO:0000313" key="1">
    <source>
        <dbReference type="EMBL" id="EFH79754.1"/>
    </source>
</evidence>
<comment type="caution">
    <text evidence="1">The sequence shown here is derived from an EMBL/GenBank/DDBJ whole genome shotgun (WGS) entry which is preliminary data.</text>
</comment>
<dbReference type="RefSeq" id="WP_007921843.1">
    <property type="nucleotide sequence ID" value="NZ_ADVG01000005.1"/>
</dbReference>
<sequence length="375" mass="42393">MDTIDQLLSLAELRMQTRDVRGWRQQAPRFLHQLRDLPVEEGHLLSQRLLAQYPLQEEADEEVLLLLAQINTFHPGVLVPLLPMLVARQQFSPGHLYLGAGEGMCQRILELLHAPSQGHWGQLLQALAWIGTKAVQAQFSTFRLHPPAWRTELFVPPENYSQDAGWELTADGRRRDLYFSTCYELIPIDQANSSQIAAEPTMGQEHCAWCQRPLQRVLDLDLRDPRCRWITAEGERLCLTVCARCSFYATTYLDITLGGEAHWSPLNGEMPALLHQIPDDGDVVKLPAPLGLGKARSTPFEAVGRFLLDEPGTSQLGGHPEWIQDAFYPQCPACQQTMSFLGQIAFEDWEEDGEGVFYLFLCLSCKKAATHYQQT</sequence>